<dbReference type="Pfam" id="PF21249">
    <property type="entry name" value="GyrB_hook"/>
    <property type="match status" value="1"/>
</dbReference>
<dbReference type="InterPro" id="IPR001241">
    <property type="entry name" value="Topo_IIA"/>
</dbReference>
<dbReference type="GO" id="GO:0005524">
    <property type="term" value="F:ATP binding"/>
    <property type="evidence" value="ECO:0007669"/>
    <property type="project" value="UniProtKB-UniRule"/>
</dbReference>
<dbReference type="GO" id="GO:0006265">
    <property type="term" value="P:DNA topological change"/>
    <property type="evidence" value="ECO:0007669"/>
    <property type="project" value="UniProtKB-UniRule"/>
</dbReference>
<dbReference type="OrthoDB" id="9802808at2"/>
<dbReference type="EMBL" id="SMGG01000003">
    <property type="protein sequence ID" value="TCK61751.1"/>
    <property type="molecule type" value="Genomic_DNA"/>
</dbReference>
<comment type="similarity">
    <text evidence="2 11">Belongs to the type II topoisomerase GyrB family.</text>
</comment>
<sequence>MTNTPNNYSEDSIRVLEGLEAVRQRPGMYIGSVGSRGLHHLVYEVVDNSIDEASAGYCSNINVIIHIDGSVTVEDDGRGIPVGMHPTAGKPTVEVVMTVLHAGGKFDSGSYFASGGLHGVGVSVVNALSEFLEVTVRREGGVYFQRYERGKPVTEFKRVGDTDKKGTKITFKPDFQIFETLDFSYETLSRRLRELAFLNSGLRIKVSDERFDQSNDYHAEGGIVSYIKFLNKAKTLILDEPIYHMEMTDDRISVEFAILYNDSYVESLYSYVNNIHTEEGGTHEAGFKAAYTKVFNNFVNKYNLIKEKITLTGDDIREGMSAIISVRLNEPVFEGQTKTKLGSSSARNAVESIMSKFLQDFFEENPNIVKKILDKALQAFRAREAARKAKELTRRKNVLEVSTLPGKLADCQEKDPANSELFLVEGDSAGGSAKQCRDRRTQAILPLKGKILNVEKARFDKLLSSAEIRTLITALGTSIGDKDFNIEKLRYHKVIIMTDADVDGAHISTLLMTFFFRYMRQIIERGYLYMAAPPLYKVKKGKSERYIQNEDEMEDYLLDLGLEDVEIQGVNRNRYKELLINLIKVNRMVSKYERKGFERRLIKTLAVYDELDYTKLENEDFVRGIYKKLQDNGSLTKYINTGINFNPEFGRYNITLESNSQLLAINTELLATPEFRELRRLGMFLKEIGDAPYRIKVGEDMKTFETLTEFVSFIEQRGKKGLNIQRYKGLGEMNPEQLWETTVDPERRTLYQVRIEDAEVASELFTLLMGDVVAPRREFIENNALNVRNLDV</sequence>
<feature type="binding site" evidence="11">
    <location>
        <position position="499"/>
    </location>
    <ligand>
        <name>Mg(2+)</name>
        <dbReference type="ChEBI" id="CHEBI:18420"/>
        <label>1</label>
        <note>catalytic</note>
    </ligand>
</feature>
<evidence type="ECO:0000256" key="3">
    <source>
        <dbReference type="ARBA" id="ARBA00022490"/>
    </source>
</evidence>
<dbReference type="SMART" id="SM00387">
    <property type="entry name" value="HATPase_c"/>
    <property type="match status" value="1"/>
</dbReference>
<dbReference type="EC" id="5.6.2.2" evidence="11"/>
<dbReference type="Pfam" id="PF02518">
    <property type="entry name" value="HATPase_c"/>
    <property type="match status" value="1"/>
</dbReference>
<reference evidence="13 14" key="1">
    <citation type="submission" date="2019-03" db="EMBL/GenBank/DDBJ databases">
        <title>Genomic Encyclopedia of Type Strains, Phase IV (KMG-IV): sequencing the most valuable type-strain genomes for metagenomic binning, comparative biology and taxonomic classification.</title>
        <authorList>
            <person name="Goeker M."/>
        </authorList>
    </citation>
    <scope>NUCLEOTIDE SEQUENCE [LARGE SCALE GENOMIC DNA]</scope>
    <source>
        <strain evidence="13 14">DSM 24984</strain>
    </source>
</reference>
<dbReference type="GO" id="GO:0003918">
    <property type="term" value="F:DNA topoisomerase type II (double strand cut, ATP-hydrolyzing) activity"/>
    <property type="evidence" value="ECO:0007669"/>
    <property type="project" value="UniProtKB-UniRule"/>
</dbReference>
<dbReference type="InterPro" id="IPR036890">
    <property type="entry name" value="HATPase_C_sf"/>
</dbReference>
<dbReference type="PANTHER" id="PTHR45866:SF1">
    <property type="entry name" value="DNA GYRASE SUBUNIT B, MITOCHONDRIAL"/>
    <property type="match status" value="1"/>
</dbReference>
<dbReference type="PRINTS" id="PR00418">
    <property type="entry name" value="TPI2FAMILY"/>
</dbReference>
<evidence type="ECO:0000256" key="7">
    <source>
        <dbReference type="ARBA" id="ARBA00022842"/>
    </source>
</evidence>
<proteinExistence type="inferred from homology"/>
<evidence type="ECO:0000256" key="1">
    <source>
        <dbReference type="ARBA" id="ARBA00000185"/>
    </source>
</evidence>
<comment type="catalytic activity">
    <reaction evidence="1 11">
        <text>ATP-dependent breakage, passage and rejoining of double-stranded DNA.</text>
        <dbReference type="EC" id="5.6.2.2"/>
    </reaction>
</comment>
<dbReference type="SUPFAM" id="SSF54211">
    <property type="entry name" value="Ribosomal protein S5 domain 2-like"/>
    <property type="match status" value="1"/>
</dbReference>
<dbReference type="InterPro" id="IPR013759">
    <property type="entry name" value="Topo_IIA_B_C"/>
</dbReference>
<dbReference type="InterPro" id="IPR034160">
    <property type="entry name" value="TOPRIM_GyrB"/>
</dbReference>
<dbReference type="GO" id="GO:0003677">
    <property type="term" value="F:DNA binding"/>
    <property type="evidence" value="ECO:0007669"/>
    <property type="project" value="UniProtKB-KW"/>
</dbReference>
<dbReference type="AlphaFoldDB" id="A0A4V2PS86"/>
<dbReference type="NCBIfam" id="NF004189">
    <property type="entry name" value="PRK05644.1"/>
    <property type="match status" value="1"/>
</dbReference>
<dbReference type="RefSeq" id="WP_132871293.1">
    <property type="nucleotide sequence ID" value="NZ_JAJUHT010000003.1"/>
</dbReference>
<dbReference type="Proteomes" id="UP000294614">
    <property type="component" value="Unassembled WGS sequence"/>
</dbReference>
<dbReference type="Pfam" id="PF00986">
    <property type="entry name" value="DNA_gyraseB_C"/>
    <property type="match status" value="1"/>
</dbReference>
<dbReference type="HAMAP" id="MF_01898">
    <property type="entry name" value="GyrB"/>
    <property type="match status" value="1"/>
</dbReference>
<evidence type="ECO:0000256" key="2">
    <source>
        <dbReference type="ARBA" id="ARBA00010708"/>
    </source>
</evidence>
<dbReference type="Pfam" id="PF00204">
    <property type="entry name" value="DNA_gyraseB"/>
    <property type="match status" value="1"/>
</dbReference>
<dbReference type="InterPro" id="IPR011557">
    <property type="entry name" value="GyrB"/>
</dbReference>
<dbReference type="Pfam" id="PF01751">
    <property type="entry name" value="Toprim"/>
    <property type="match status" value="1"/>
</dbReference>
<dbReference type="GO" id="GO:0046872">
    <property type="term" value="F:metal ion binding"/>
    <property type="evidence" value="ECO:0007669"/>
    <property type="project" value="UniProtKB-KW"/>
</dbReference>
<dbReference type="GO" id="GO:0005737">
    <property type="term" value="C:cytoplasm"/>
    <property type="evidence" value="ECO:0007669"/>
    <property type="project" value="UniProtKB-SubCell"/>
</dbReference>
<keyword evidence="3 11" id="KW-0963">Cytoplasm</keyword>
<dbReference type="InterPro" id="IPR013760">
    <property type="entry name" value="Topo_IIA-like_dom_sf"/>
</dbReference>
<dbReference type="SUPFAM" id="SSF56719">
    <property type="entry name" value="Type II DNA topoisomerase"/>
    <property type="match status" value="1"/>
</dbReference>
<keyword evidence="8 11" id="KW-0799">Topoisomerase</keyword>
<dbReference type="GO" id="GO:0005694">
    <property type="term" value="C:chromosome"/>
    <property type="evidence" value="ECO:0007669"/>
    <property type="project" value="InterPro"/>
</dbReference>
<evidence type="ECO:0000256" key="4">
    <source>
        <dbReference type="ARBA" id="ARBA00022723"/>
    </source>
</evidence>
<dbReference type="CDD" id="cd16928">
    <property type="entry name" value="HATPase_GyrB-like"/>
    <property type="match status" value="1"/>
</dbReference>
<organism evidence="13 14">
    <name type="scientific">Seleniivibrio woodruffii</name>
    <dbReference type="NCBI Taxonomy" id="1078050"/>
    <lineage>
        <taxon>Bacteria</taxon>
        <taxon>Pseudomonadati</taxon>
        <taxon>Deferribacterota</taxon>
        <taxon>Deferribacteres</taxon>
        <taxon>Deferribacterales</taxon>
        <taxon>Geovibrionaceae</taxon>
        <taxon>Seleniivibrio</taxon>
    </lineage>
</organism>
<dbReference type="CDD" id="cd03366">
    <property type="entry name" value="TOPRIM_TopoIIA_GyrB"/>
    <property type="match status" value="1"/>
</dbReference>
<dbReference type="PANTHER" id="PTHR45866">
    <property type="entry name" value="DNA GYRASE/TOPOISOMERASE SUBUNIT B"/>
    <property type="match status" value="1"/>
</dbReference>
<feature type="site" description="Interaction with DNA" evidence="11">
    <location>
        <position position="450"/>
    </location>
</feature>
<feature type="binding site" evidence="11">
    <location>
        <position position="501"/>
    </location>
    <ligand>
        <name>Mg(2+)</name>
        <dbReference type="ChEBI" id="CHEBI:18420"/>
        <label>2</label>
    </ligand>
</feature>
<gene>
    <name evidence="11" type="primary">gyrB</name>
    <name evidence="13" type="ORF">C8D98_0257</name>
</gene>
<feature type="binding site" evidence="11">
    <location>
        <position position="425"/>
    </location>
    <ligand>
        <name>Mg(2+)</name>
        <dbReference type="ChEBI" id="CHEBI:18420"/>
        <label>1</label>
        <note>catalytic</note>
    </ligand>
</feature>
<comment type="caution">
    <text evidence="13">The sequence shown here is derived from an EMBL/GenBank/DDBJ whole genome shotgun (WGS) entry which is preliminary data.</text>
</comment>
<evidence type="ECO:0000256" key="6">
    <source>
        <dbReference type="ARBA" id="ARBA00022840"/>
    </source>
</evidence>
<name>A0A4V2PS86_9BACT</name>
<dbReference type="Gene3D" id="3.30.565.10">
    <property type="entry name" value="Histidine kinase-like ATPase, C-terminal domain"/>
    <property type="match status" value="1"/>
</dbReference>
<dbReference type="NCBIfam" id="NF011501">
    <property type="entry name" value="PRK14939.1"/>
    <property type="match status" value="1"/>
</dbReference>
<dbReference type="InterPro" id="IPR006171">
    <property type="entry name" value="TOPRIM_dom"/>
</dbReference>
<evidence type="ECO:0000256" key="9">
    <source>
        <dbReference type="ARBA" id="ARBA00023125"/>
    </source>
</evidence>
<dbReference type="InterPro" id="IPR003594">
    <property type="entry name" value="HATPase_dom"/>
</dbReference>
<dbReference type="NCBIfam" id="TIGR01059">
    <property type="entry name" value="gyrB"/>
    <property type="match status" value="1"/>
</dbReference>
<comment type="function">
    <text evidence="11">A type II topoisomerase that negatively supercoils closed circular double-stranded (ds) DNA in an ATP-dependent manner to modulate DNA topology and maintain chromosomes in an underwound state. Negative supercoiling favors strand separation, and DNA replication, transcription, recombination and repair, all of which involve strand separation. Also able to catalyze the interconversion of other topological isomers of dsDNA rings, including catenanes and knotted rings. Type II topoisomerases break and join 2 DNA strands simultaneously in an ATP-dependent manner.</text>
</comment>
<dbReference type="SMART" id="SM00433">
    <property type="entry name" value="TOP2c"/>
    <property type="match status" value="1"/>
</dbReference>
<keyword evidence="14" id="KW-1185">Reference proteome</keyword>
<dbReference type="InterPro" id="IPR013506">
    <property type="entry name" value="Topo_IIA_bsu_dom2"/>
</dbReference>
<comment type="miscellaneous">
    <text evidence="11">Few gyrases are as efficient as E.coli at forming negative supercoils. Not all organisms have 2 type II topoisomerases; in organisms with a single type II topoisomerase this enzyme also has to decatenate newly replicated chromosomes.</text>
</comment>
<accession>A0A4V2PS86</accession>
<protein>
    <recommendedName>
        <fullName evidence="11">DNA gyrase subunit B</fullName>
        <ecNumber evidence="11">5.6.2.2</ecNumber>
    </recommendedName>
</protein>
<keyword evidence="4 11" id="KW-0479">Metal-binding</keyword>
<feature type="site" description="Interaction with DNA" evidence="11">
    <location>
        <position position="453"/>
    </location>
</feature>
<evidence type="ECO:0000256" key="11">
    <source>
        <dbReference type="HAMAP-Rule" id="MF_01898"/>
    </source>
</evidence>
<dbReference type="CDD" id="cd00822">
    <property type="entry name" value="TopoII_Trans_DNA_gyrase"/>
    <property type="match status" value="1"/>
</dbReference>
<dbReference type="Gene3D" id="3.30.230.10">
    <property type="match status" value="1"/>
</dbReference>
<dbReference type="PROSITE" id="PS50880">
    <property type="entry name" value="TOPRIM"/>
    <property type="match status" value="1"/>
</dbReference>
<dbReference type="InterPro" id="IPR049353">
    <property type="entry name" value="GyrB_hook"/>
</dbReference>
<dbReference type="Gene3D" id="3.40.50.670">
    <property type="match status" value="2"/>
</dbReference>
<evidence type="ECO:0000313" key="13">
    <source>
        <dbReference type="EMBL" id="TCK61751.1"/>
    </source>
</evidence>
<dbReference type="InterPro" id="IPR020568">
    <property type="entry name" value="Ribosomal_Su5_D2-typ_SF"/>
</dbReference>
<dbReference type="InterPro" id="IPR000565">
    <property type="entry name" value="Topo_IIA_B"/>
</dbReference>
<dbReference type="InterPro" id="IPR002288">
    <property type="entry name" value="DNA_gyrase_B_C"/>
</dbReference>
<evidence type="ECO:0000256" key="5">
    <source>
        <dbReference type="ARBA" id="ARBA00022741"/>
    </source>
</evidence>
<dbReference type="FunFam" id="3.40.50.670:FF:000007">
    <property type="entry name" value="DNA gyrase subunit B"/>
    <property type="match status" value="1"/>
</dbReference>
<dbReference type="PROSITE" id="PS00177">
    <property type="entry name" value="TOPOISOMERASE_II"/>
    <property type="match status" value="1"/>
</dbReference>
<evidence type="ECO:0000256" key="8">
    <source>
        <dbReference type="ARBA" id="ARBA00023029"/>
    </source>
</evidence>
<keyword evidence="5 11" id="KW-0547">Nucleotide-binding</keyword>
<comment type="subcellular location">
    <subcellularLocation>
        <location evidence="11">Cytoplasm</location>
    </subcellularLocation>
</comment>
<feature type="domain" description="Toprim" evidence="12">
    <location>
        <begin position="419"/>
        <end position="534"/>
    </location>
</feature>
<keyword evidence="10 11" id="KW-0413">Isomerase</keyword>
<keyword evidence="9" id="KW-0238">DNA-binding</keyword>
<comment type="cofactor">
    <cofactor evidence="11">
        <name>Mg(2+)</name>
        <dbReference type="ChEBI" id="CHEBI:18420"/>
    </cofactor>
    <cofactor evidence="11">
        <name>Mn(2+)</name>
        <dbReference type="ChEBI" id="CHEBI:29035"/>
    </cofactor>
    <cofactor evidence="11">
        <name>Ca(2+)</name>
        <dbReference type="ChEBI" id="CHEBI:29108"/>
    </cofactor>
    <text evidence="11">Binds two Mg(2+) per subunit. The magnesium ions form salt bridges with both the protein and the DNA. Can also accept other divalent metal cations, such as Mn(2+) or Ca(2+).</text>
</comment>
<comment type="subunit">
    <text evidence="11">Heterotetramer, composed of two GyrA and two GyrB chains. In the heterotetramer, GyrA contains the active site tyrosine that forms a transient covalent intermediate with DNA, while GyrB binds cofactors and catalyzes ATP hydrolysis.</text>
</comment>
<dbReference type="SUPFAM" id="SSF55874">
    <property type="entry name" value="ATPase domain of HSP90 chaperone/DNA topoisomerase II/histidine kinase"/>
    <property type="match status" value="1"/>
</dbReference>
<dbReference type="FunFam" id="3.30.565.10:FF:000002">
    <property type="entry name" value="DNA gyrase subunit B"/>
    <property type="match status" value="1"/>
</dbReference>
<evidence type="ECO:0000256" key="10">
    <source>
        <dbReference type="ARBA" id="ARBA00023235"/>
    </source>
</evidence>
<evidence type="ECO:0000259" key="12">
    <source>
        <dbReference type="PROSITE" id="PS50880"/>
    </source>
</evidence>
<dbReference type="FunFam" id="3.30.230.10:FF:000005">
    <property type="entry name" value="DNA gyrase subunit B"/>
    <property type="match status" value="1"/>
</dbReference>
<dbReference type="PRINTS" id="PR01159">
    <property type="entry name" value="DNAGYRASEB"/>
</dbReference>
<feature type="binding site" evidence="11">
    <location>
        <position position="499"/>
    </location>
    <ligand>
        <name>Mg(2+)</name>
        <dbReference type="ChEBI" id="CHEBI:18420"/>
        <label>2</label>
    </ligand>
</feature>
<evidence type="ECO:0000313" key="14">
    <source>
        <dbReference type="Proteomes" id="UP000294614"/>
    </source>
</evidence>
<dbReference type="GO" id="GO:0006261">
    <property type="term" value="P:DNA-templated DNA replication"/>
    <property type="evidence" value="ECO:0007669"/>
    <property type="project" value="UniProtKB-UniRule"/>
</dbReference>
<dbReference type="InterPro" id="IPR018522">
    <property type="entry name" value="TopoIIA_CS"/>
</dbReference>
<keyword evidence="7 11" id="KW-0460">Magnesium</keyword>
<keyword evidence="6 11" id="KW-0067">ATP-binding</keyword>
<dbReference type="InterPro" id="IPR014721">
    <property type="entry name" value="Ribsml_uS5_D2-typ_fold_subgr"/>
</dbReference>